<dbReference type="PANTHER" id="PTHR38733">
    <property type="entry name" value="PROTEIN MCRC"/>
    <property type="match status" value="1"/>
</dbReference>
<dbReference type="EMBL" id="MFGW01000151">
    <property type="protein sequence ID" value="OGF63748.1"/>
    <property type="molecule type" value="Genomic_DNA"/>
</dbReference>
<sequence length="438" mass="50979">MIKTVSELITIEIPEWKSLTINNITLTRDDEELVEQIAEKVSVDNLKEGVRINAKSWVGVIRFSQFEVHIIPKLAGGYCGLVKMIEFACGLQLLRWLSKDRMIKIEKSNDLYDLVALLLVEECEKLLSAGLLSDYIEIESDIPVLRGRFLTSKQITKRFGEIDRLECRYDEYLKDIPENQIIEAALSFCARRIKNEELLMRCRYLYSVFSEACSTNEIVMLQKIRENLTYNRLNEYYRTAHILAWHILDGLGINDIYVTHDRRCFAFLFDMNKLFEEFIYKYLQKTLEKTNFIIRDQFSIKSIIYQSDSDHRYKNIRPDFIIQAKNNIGTKLPIDAKYVLIENNNVPRDICYQIFIYAYALGRKDTSVIPSAAFIFPSASEETNPISLSINVNGKKEACIKGFGLHILTAIREVEENRFGLNSASKQIMEFIWRNLVM</sequence>
<dbReference type="InterPro" id="IPR019292">
    <property type="entry name" value="McrC"/>
</dbReference>
<evidence type="ECO:0000313" key="1">
    <source>
        <dbReference type="EMBL" id="OGF63748.1"/>
    </source>
</evidence>
<gene>
    <name evidence="1" type="ORF">A2Y62_09345</name>
</gene>
<evidence type="ECO:0000313" key="2">
    <source>
        <dbReference type="Proteomes" id="UP000178943"/>
    </source>
</evidence>
<organism evidence="1 2">
    <name type="scientific">Candidatus Fischerbacteria bacterium RBG_13_37_8</name>
    <dbReference type="NCBI Taxonomy" id="1817863"/>
    <lineage>
        <taxon>Bacteria</taxon>
        <taxon>Candidatus Fischeribacteriota</taxon>
    </lineage>
</organism>
<proteinExistence type="predicted"/>
<protein>
    <recommendedName>
        <fullName evidence="3">Restriction endonuclease</fullName>
    </recommendedName>
</protein>
<dbReference type="Proteomes" id="UP000178943">
    <property type="component" value="Unassembled WGS sequence"/>
</dbReference>
<dbReference type="Pfam" id="PF10117">
    <property type="entry name" value="McrBC"/>
    <property type="match status" value="1"/>
</dbReference>
<dbReference type="STRING" id="1817863.A2Y62_09345"/>
<evidence type="ECO:0008006" key="3">
    <source>
        <dbReference type="Google" id="ProtNLM"/>
    </source>
</evidence>
<dbReference type="PANTHER" id="PTHR38733:SF1">
    <property type="entry name" value="TYPE IV METHYL-DIRECTED RESTRICTION ENZYME ECOKMCRBC"/>
    <property type="match status" value="1"/>
</dbReference>
<accession>A0A1F5VKK7</accession>
<dbReference type="AlphaFoldDB" id="A0A1F5VKK7"/>
<name>A0A1F5VKK7_9BACT</name>
<reference evidence="1 2" key="1">
    <citation type="journal article" date="2016" name="Nat. Commun.">
        <title>Thousands of microbial genomes shed light on interconnected biogeochemical processes in an aquifer system.</title>
        <authorList>
            <person name="Anantharaman K."/>
            <person name="Brown C.T."/>
            <person name="Hug L.A."/>
            <person name="Sharon I."/>
            <person name="Castelle C.J."/>
            <person name="Probst A.J."/>
            <person name="Thomas B.C."/>
            <person name="Singh A."/>
            <person name="Wilkins M.J."/>
            <person name="Karaoz U."/>
            <person name="Brodie E.L."/>
            <person name="Williams K.H."/>
            <person name="Hubbard S.S."/>
            <person name="Banfield J.F."/>
        </authorList>
    </citation>
    <scope>NUCLEOTIDE SEQUENCE [LARGE SCALE GENOMIC DNA]</scope>
</reference>
<comment type="caution">
    <text evidence="1">The sequence shown here is derived from an EMBL/GenBank/DDBJ whole genome shotgun (WGS) entry which is preliminary data.</text>
</comment>